<sequence>MGSMPVVMIVDDSAYVRFVLKDRFRRRGWEAVGIANGEAAVAELSRLLPDLVTMDVLMPNMDGIETVRAMRALWNGPVIMVSTQTQGGQDLTWRALEAGASDFVGKPSPQEPLDHVITQIIEKYEALRRPFNGKNLHAVPRKSATRATRPKAVVIGASTGGPKAIGQVLRHFKAPWSVPVVLVQHMPPNFTASLASRLSQIVGQPVRESPLAPETWGWDPQQIILARGGYHLRLNEGGVWSEPGPRVHGVIPAIDVTALDAVRTFGNAVCLTILTGMGEDGAEAAYQCHHAGGQVVVQDPATAVVWGMPQAALNKTAGDLVAGLDEIGGWLNEVIHHG</sequence>
<dbReference type="Gene3D" id="3.40.50.180">
    <property type="entry name" value="Methylesterase CheB, C-terminal domain"/>
    <property type="match status" value="1"/>
</dbReference>
<evidence type="ECO:0000256" key="7">
    <source>
        <dbReference type="ARBA" id="ARBA00048267"/>
    </source>
</evidence>
<dbReference type="AlphaFoldDB" id="A0A2T2WWC0"/>
<dbReference type="InterPro" id="IPR000673">
    <property type="entry name" value="Sig_transdc_resp-reg_Me-estase"/>
</dbReference>
<dbReference type="PANTHER" id="PTHR42872">
    <property type="entry name" value="PROTEIN-GLUTAMATE METHYLESTERASE/PROTEIN-GLUTAMINE GLUTAMINASE"/>
    <property type="match status" value="1"/>
</dbReference>
<dbReference type="SUPFAM" id="SSF52738">
    <property type="entry name" value="Methylesterase CheB, C-terminal domain"/>
    <property type="match status" value="1"/>
</dbReference>
<feature type="modified residue" description="4-aspartylphosphate" evidence="9">
    <location>
        <position position="55"/>
    </location>
</feature>
<dbReference type="SUPFAM" id="SSF52172">
    <property type="entry name" value="CheY-like"/>
    <property type="match status" value="1"/>
</dbReference>
<evidence type="ECO:0000256" key="4">
    <source>
        <dbReference type="ARBA" id="ARBA00022801"/>
    </source>
</evidence>
<evidence type="ECO:0000313" key="13">
    <source>
        <dbReference type="Proteomes" id="UP000242699"/>
    </source>
</evidence>
<dbReference type="SMART" id="SM00448">
    <property type="entry name" value="REC"/>
    <property type="match status" value="1"/>
</dbReference>
<evidence type="ECO:0000256" key="8">
    <source>
        <dbReference type="PROSITE-ProRule" id="PRU00050"/>
    </source>
</evidence>
<keyword evidence="9" id="KW-0597">Phosphoprotein</keyword>
<reference evidence="12 13" key="1">
    <citation type="journal article" date="2014" name="BMC Genomics">
        <title>Comparison of environmental and isolate Sulfobacillus genomes reveals diverse carbon, sulfur, nitrogen, and hydrogen metabolisms.</title>
        <authorList>
            <person name="Justice N.B."/>
            <person name="Norman A."/>
            <person name="Brown C.T."/>
            <person name="Singh A."/>
            <person name="Thomas B.C."/>
            <person name="Banfield J.F."/>
        </authorList>
    </citation>
    <scope>NUCLEOTIDE SEQUENCE [LARGE SCALE GENOMIC DNA]</scope>
    <source>
        <strain evidence="12">AMDSBA1</strain>
    </source>
</reference>
<feature type="active site" evidence="8">
    <location>
        <position position="158"/>
    </location>
</feature>
<proteinExistence type="predicted"/>
<evidence type="ECO:0000256" key="2">
    <source>
        <dbReference type="ARBA" id="ARBA00022490"/>
    </source>
</evidence>
<evidence type="ECO:0000256" key="3">
    <source>
        <dbReference type="ARBA" id="ARBA00022500"/>
    </source>
</evidence>
<gene>
    <name evidence="12" type="ORF">C7B43_13690</name>
</gene>
<organism evidence="12 13">
    <name type="scientific">Sulfobacillus benefaciens</name>
    <dbReference type="NCBI Taxonomy" id="453960"/>
    <lineage>
        <taxon>Bacteria</taxon>
        <taxon>Bacillati</taxon>
        <taxon>Bacillota</taxon>
        <taxon>Clostridia</taxon>
        <taxon>Eubacteriales</taxon>
        <taxon>Clostridiales Family XVII. Incertae Sedis</taxon>
        <taxon>Sulfobacillus</taxon>
    </lineage>
</organism>
<dbReference type="CDD" id="cd17541">
    <property type="entry name" value="REC_CheB-like"/>
    <property type="match status" value="1"/>
</dbReference>
<dbReference type="GO" id="GO:0005737">
    <property type="term" value="C:cytoplasm"/>
    <property type="evidence" value="ECO:0007669"/>
    <property type="project" value="InterPro"/>
</dbReference>
<keyword evidence="3 8" id="KW-0145">Chemotaxis</keyword>
<keyword evidence="4 8" id="KW-0378">Hydrolase</keyword>
<dbReference type="Proteomes" id="UP000242699">
    <property type="component" value="Unassembled WGS sequence"/>
</dbReference>
<protein>
    <recommendedName>
        <fullName evidence="1">Stage 0 sporulation protein A homolog</fullName>
        <ecNumber evidence="6">3.1.1.61</ecNumber>
    </recommendedName>
</protein>
<dbReference type="EC" id="3.1.1.61" evidence="6"/>
<dbReference type="CDD" id="cd16432">
    <property type="entry name" value="CheB_Rec"/>
    <property type="match status" value="1"/>
</dbReference>
<evidence type="ECO:0000259" key="10">
    <source>
        <dbReference type="PROSITE" id="PS50110"/>
    </source>
</evidence>
<feature type="active site" evidence="8">
    <location>
        <position position="280"/>
    </location>
</feature>
<dbReference type="InterPro" id="IPR008248">
    <property type="entry name" value="CheB-like"/>
</dbReference>
<evidence type="ECO:0000256" key="6">
    <source>
        <dbReference type="ARBA" id="ARBA00039140"/>
    </source>
</evidence>
<dbReference type="InterPro" id="IPR011006">
    <property type="entry name" value="CheY-like_superfamily"/>
</dbReference>
<dbReference type="PIRSF" id="PIRSF000876">
    <property type="entry name" value="RR_chemtxs_CheB"/>
    <property type="match status" value="1"/>
</dbReference>
<name>A0A2T2WWC0_9FIRM</name>
<dbReference type="PROSITE" id="PS50122">
    <property type="entry name" value="CHEB"/>
    <property type="match status" value="1"/>
</dbReference>
<dbReference type="InterPro" id="IPR035909">
    <property type="entry name" value="CheB_C"/>
</dbReference>
<evidence type="ECO:0000259" key="11">
    <source>
        <dbReference type="PROSITE" id="PS50122"/>
    </source>
</evidence>
<accession>A0A2T2WWC0</accession>
<evidence type="ECO:0000256" key="5">
    <source>
        <dbReference type="ARBA" id="ARBA00024867"/>
    </source>
</evidence>
<dbReference type="GO" id="GO:0000156">
    <property type="term" value="F:phosphorelay response regulator activity"/>
    <property type="evidence" value="ECO:0007669"/>
    <property type="project" value="InterPro"/>
</dbReference>
<evidence type="ECO:0000256" key="1">
    <source>
        <dbReference type="ARBA" id="ARBA00018672"/>
    </source>
</evidence>
<comment type="caution">
    <text evidence="12">The sequence shown here is derived from an EMBL/GenBank/DDBJ whole genome shotgun (WGS) entry which is preliminary data.</text>
</comment>
<dbReference type="Pfam" id="PF01339">
    <property type="entry name" value="CheB_methylest"/>
    <property type="match status" value="1"/>
</dbReference>
<dbReference type="GO" id="GO:0008984">
    <property type="term" value="F:protein-glutamate methylesterase activity"/>
    <property type="evidence" value="ECO:0007669"/>
    <property type="project" value="UniProtKB-EC"/>
</dbReference>
<keyword evidence="2" id="KW-0963">Cytoplasm</keyword>
<dbReference type="GO" id="GO:0006935">
    <property type="term" value="P:chemotaxis"/>
    <property type="evidence" value="ECO:0007669"/>
    <property type="project" value="UniProtKB-UniRule"/>
</dbReference>
<feature type="active site" evidence="8">
    <location>
        <position position="185"/>
    </location>
</feature>
<dbReference type="InterPro" id="IPR001789">
    <property type="entry name" value="Sig_transdc_resp-reg_receiver"/>
</dbReference>
<dbReference type="Gene3D" id="3.40.50.2300">
    <property type="match status" value="1"/>
</dbReference>
<comment type="catalytic activity">
    <reaction evidence="7">
        <text>[protein]-L-glutamate 5-O-methyl ester + H2O = L-glutamyl-[protein] + methanol + H(+)</text>
        <dbReference type="Rhea" id="RHEA:23236"/>
        <dbReference type="Rhea" id="RHEA-COMP:10208"/>
        <dbReference type="Rhea" id="RHEA-COMP:10311"/>
        <dbReference type="ChEBI" id="CHEBI:15377"/>
        <dbReference type="ChEBI" id="CHEBI:15378"/>
        <dbReference type="ChEBI" id="CHEBI:17790"/>
        <dbReference type="ChEBI" id="CHEBI:29973"/>
        <dbReference type="ChEBI" id="CHEBI:82795"/>
        <dbReference type="EC" id="3.1.1.61"/>
    </reaction>
</comment>
<dbReference type="EMBL" id="PXYT01000035">
    <property type="protein sequence ID" value="PSR26525.1"/>
    <property type="molecule type" value="Genomic_DNA"/>
</dbReference>
<dbReference type="PROSITE" id="PS50110">
    <property type="entry name" value="RESPONSE_REGULATORY"/>
    <property type="match status" value="1"/>
</dbReference>
<comment type="function">
    <text evidence="5">May play the central regulatory role in sporulation. It may be an element of the effector pathway responsible for the activation of sporulation genes in response to nutritional stress. Spo0A may act in concert with spo0H (a sigma factor) to control the expression of some genes that are critical to the sporulation process.</text>
</comment>
<feature type="domain" description="Response regulatory" evidence="10">
    <location>
        <begin position="6"/>
        <end position="121"/>
    </location>
</feature>
<dbReference type="Pfam" id="PF00072">
    <property type="entry name" value="Response_reg"/>
    <property type="match status" value="1"/>
</dbReference>
<evidence type="ECO:0000313" key="12">
    <source>
        <dbReference type="EMBL" id="PSR26525.1"/>
    </source>
</evidence>
<evidence type="ECO:0000256" key="9">
    <source>
        <dbReference type="PROSITE-ProRule" id="PRU00169"/>
    </source>
</evidence>
<feature type="domain" description="CheB-type methylesterase" evidence="11">
    <location>
        <begin position="146"/>
        <end position="338"/>
    </location>
</feature>
<dbReference type="PANTHER" id="PTHR42872:SF6">
    <property type="entry name" value="PROTEIN-GLUTAMATE METHYLESTERASE_PROTEIN-GLUTAMINE GLUTAMINASE"/>
    <property type="match status" value="1"/>
</dbReference>